<dbReference type="SUPFAM" id="SSF55486">
    <property type="entry name" value="Metalloproteases ('zincins'), catalytic domain"/>
    <property type="match status" value="1"/>
</dbReference>
<dbReference type="EMBL" id="VOWB01000047">
    <property type="protein sequence ID" value="TXE81623.1"/>
    <property type="molecule type" value="Genomic_DNA"/>
</dbReference>
<dbReference type="HAMAP" id="MF_00009">
    <property type="entry name" value="Endoribonucl_YbeY"/>
    <property type="match status" value="1"/>
</dbReference>
<evidence type="ECO:0000256" key="1">
    <source>
        <dbReference type="ARBA" id="ARBA00010875"/>
    </source>
</evidence>
<evidence type="ECO:0000256" key="6">
    <source>
        <dbReference type="ARBA" id="ARBA00022833"/>
    </source>
</evidence>
<keyword evidence="7" id="KW-0690">Ribosome biogenesis</keyword>
<comment type="function">
    <text evidence="7">Single strand-specific metallo-endoribonuclease involved in late-stage 70S ribosome quality control and in maturation of the 3' terminus of the 16S rRNA.</text>
</comment>
<dbReference type="InterPro" id="IPR023091">
    <property type="entry name" value="MetalPrtase_cat_dom_sf_prd"/>
</dbReference>
<comment type="similarity">
    <text evidence="1 7">Belongs to the endoribonuclease YbeY family.</text>
</comment>
<keyword evidence="5 7" id="KW-0378">Hydrolase</keyword>
<comment type="caution">
    <text evidence="8">The sequence shown here is derived from an EMBL/GenBank/DDBJ whole genome shotgun (WGS) entry which is preliminary data.</text>
</comment>
<keyword evidence="3 7" id="KW-0479">Metal-binding</keyword>
<protein>
    <recommendedName>
        <fullName evidence="7">Endoribonuclease YbeY</fullName>
        <ecNumber evidence="7">3.1.-.-</ecNumber>
    </recommendedName>
</protein>
<evidence type="ECO:0000256" key="7">
    <source>
        <dbReference type="HAMAP-Rule" id="MF_00009"/>
    </source>
</evidence>
<dbReference type="PANTHER" id="PTHR46986">
    <property type="entry name" value="ENDORIBONUCLEASE YBEY, CHLOROPLASTIC"/>
    <property type="match status" value="1"/>
</dbReference>
<proteinExistence type="inferred from homology"/>
<dbReference type="RefSeq" id="WP_147575572.1">
    <property type="nucleotide sequence ID" value="NZ_VOWB01000047.1"/>
</dbReference>
<feature type="binding site" evidence="7">
    <location>
        <position position="99"/>
    </location>
    <ligand>
        <name>Zn(2+)</name>
        <dbReference type="ChEBI" id="CHEBI:29105"/>
        <note>catalytic</note>
    </ligand>
</feature>
<evidence type="ECO:0000256" key="2">
    <source>
        <dbReference type="ARBA" id="ARBA00022722"/>
    </source>
</evidence>
<keyword evidence="6 7" id="KW-0862">Zinc</keyword>
<sequence>MIFCEEEMDISFLEKIAQKMSDKNIELVLVDEKTMHEINLSQRGINKTTDVLSFPLVQNCENLLGSIVINIDEVKKKALEFKHTDEEEMALLFIHAMLHLQGYDHEKDQGQMRQKEQEWIKFFKLPKSLIIRVEDGLND</sequence>
<evidence type="ECO:0000256" key="4">
    <source>
        <dbReference type="ARBA" id="ARBA00022759"/>
    </source>
</evidence>
<dbReference type="Proteomes" id="UP000321310">
    <property type="component" value="Unassembled WGS sequence"/>
</dbReference>
<dbReference type="AlphaFoldDB" id="A0A5C7DR57"/>
<dbReference type="GO" id="GO:0005737">
    <property type="term" value="C:cytoplasm"/>
    <property type="evidence" value="ECO:0007669"/>
    <property type="project" value="UniProtKB-SubCell"/>
</dbReference>
<dbReference type="Pfam" id="PF02130">
    <property type="entry name" value="YbeY"/>
    <property type="match status" value="1"/>
</dbReference>
<keyword evidence="2 7" id="KW-0540">Nuclease</keyword>
<comment type="cofactor">
    <cofactor evidence="7">
        <name>Zn(2+)</name>
        <dbReference type="ChEBI" id="CHEBI:29105"/>
    </cofactor>
    <text evidence="7">Binds 1 zinc ion.</text>
</comment>
<evidence type="ECO:0000313" key="8">
    <source>
        <dbReference type="EMBL" id="TXE81623.1"/>
    </source>
</evidence>
<dbReference type="EC" id="3.1.-.-" evidence="7"/>
<reference evidence="8 9" key="1">
    <citation type="submission" date="2019-07" db="EMBL/GenBank/DDBJ databases">
        <title>Rapid identification of Enteric Bacteria from Whole Genome Sequences (WGS) using Average Nucleotide Identity (ANI).</title>
        <authorList>
            <person name="Lane C."/>
        </authorList>
    </citation>
    <scope>NUCLEOTIDE SEQUENCE [LARGE SCALE GENOMIC DNA]</scope>
    <source>
        <strain evidence="8 9">2016D-0250</strain>
    </source>
</reference>
<dbReference type="PROSITE" id="PS01306">
    <property type="entry name" value="UPF0054"/>
    <property type="match status" value="1"/>
</dbReference>
<evidence type="ECO:0000256" key="5">
    <source>
        <dbReference type="ARBA" id="ARBA00022801"/>
    </source>
</evidence>
<feature type="binding site" evidence="7">
    <location>
        <position position="95"/>
    </location>
    <ligand>
        <name>Zn(2+)</name>
        <dbReference type="ChEBI" id="CHEBI:29105"/>
        <note>catalytic</note>
    </ligand>
</feature>
<dbReference type="NCBIfam" id="TIGR00043">
    <property type="entry name" value="rRNA maturation RNase YbeY"/>
    <property type="match status" value="1"/>
</dbReference>
<dbReference type="GO" id="GO:0004521">
    <property type="term" value="F:RNA endonuclease activity"/>
    <property type="evidence" value="ECO:0007669"/>
    <property type="project" value="UniProtKB-UniRule"/>
</dbReference>
<keyword evidence="4 7" id="KW-0255">Endonuclease</keyword>
<feature type="binding site" evidence="7">
    <location>
        <position position="105"/>
    </location>
    <ligand>
        <name>Zn(2+)</name>
        <dbReference type="ChEBI" id="CHEBI:29105"/>
        <note>catalytic</note>
    </ligand>
</feature>
<gene>
    <name evidence="7 8" type="primary">ybeY</name>
    <name evidence="8" type="ORF">FPD46_04865</name>
</gene>
<dbReference type="InterPro" id="IPR002036">
    <property type="entry name" value="YbeY"/>
</dbReference>
<name>A0A5C7DR57_9BACT</name>
<organism evidence="8 9">
    <name type="scientific">Campylobacter peloridis</name>
    <dbReference type="NCBI Taxonomy" id="488546"/>
    <lineage>
        <taxon>Bacteria</taxon>
        <taxon>Pseudomonadati</taxon>
        <taxon>Campylobacterota</taxon>
        <taxon>Epsilonproteobacteria</taxon>
        <taxon>Campylobacterales</taxon>
        <taxon>Campylobacteraceae</taxon>
        <taxon>Campylobacter</taxon>
    </lineage>
</organism>
<accession>A0A5C7DR57</accession>
<evidence type="ECO:0000313" key="9">
    <source>
        <dbReference type="Proteomes" id="UP000321310"/>
    </source>
</evidence>
<keyword evidence="7" id="KW-0963">Cytoplasm</keyword>
<dbReference type="GO" id="GO:0006364">
    <property type="term" value="P:rRNA processing"/>
    <property type="evidence" value="ECO:0007669"/>
    <property type="project" value="UniProtKB-UniRule"/>
</dbReference>
<comment type="subcellular location">
    <subcellularLocation>
        <location evidence="7">Cytoplasm</location>
    </subcellularLocation>
</comment>
<dbReference type="PANTHER" id="PTHR46986:SF1">
    <property type="entry name" value="ENDORIBONUCLEASE YBEY, CHLOROPLASTIC"/>
    <property type="match status" value="1"/>
</dbReference>
<keyword evidence="7" id="KW-0698">rRNA processing</keyword>
<dbReference type="InterPro" id="IPR020549">
    <property type="entry name" value="YbeY_CS"/>
</dbReference>
<dbReference type="GO" id="GO:0004222">
    <property type="term" value="F:metalloendopeptidase activity"/>
    <property type="evidence" value="ECO:0007669"/>
    <property type="project" value="InterPro"/>
</dbReference>
<dbReference type="Gene3D" id="3.40.390.30">
    <property type="entry name" value="Metalloproteases ('zincins'), catalytic domain"/>
    <property type="match status" value="1"/>
</dbReference>
<evidence type="ECO:0000256" key="3">
    <source>
        <dbReference type="ARBA" id="ARBA00022723"/>
    </source>
</evidence>
<dbReference type="GO" id="GO:0008270">
    <property type="term" value="F:zinc ion binding"/>
    <property type="evidence" value="ECO:0007669"/>
    <property type="project" value="UniProtKB-UniRule"/>
</dbReference>